<dbReference type="InterPro" id="IPR017380">
    <property type="entry name" value="Hist_AcTrfase_B-typ_cat-su"/>
</dbReference>
<evidence type="ECO:0000313" key="2">
    <source>
        <dbReference type="Proteomes" id="UP000306102"/>
    </source>
</evidence>
<dbReference type="InterPro" id="IPR016181">
    <property type="entry name" value="Acyl_CoA_acyltransferase"/>
</dbReference>
<accession>A0A4S4DCE9</accession>
<gene>
    <name evidence="1" type="ORF">TEA_004766</name>
</gene>
<dbReference type="GO" id="GO:0000781">
    <property type="term" value="C:chromosome, telomeric region"/>
    <property type="evidence" value="ECO:0007669"/>
    <property type="project" value="GOC"/>
</dbReference>
<sequence length="137" mass="15627">MEVVGARRRSVGARRRSIEARRRSIEARRLSIDCRSFKLDWLGQTRLVGASNPADMIFVLPPYQRKGYGRHLLEVLNNVAVCENVYDLTIEEPLDSLQHVRTCIDVGRLLVFNPIQKALNSTILHVNQENLSKTSQT</sequence>
<keyword evidence="2" id="KW-1185">Reference proteome</keyword>
<dbReference type="Gene3D" id="3.40.630.30">
    <property type="match status" value="1"/>
</dbReference>
<evidence type="ECO:0008006" key="3">
    <source>
        <dbReference type="Google" id="ProtNLM"/>
    </source>
</evidence>
<name>A0A4S4DCE9_CAMSN</name>
<comment type="caution">
    <text evidence="1">The sequence shown here is derived from an EMBL/GenBank/DDBJ whole genome shotgun (WGS) entry which is preliminary data.</text>
</comment>
<dbReference type="EMBL" id="SDRB02011747">
    <property type="protein sequence ID" value="THG00290.1"/>
    <property type="molecule type" value="Genomic_DNA"/>
</dbReference>
<dbReference type="PANTHER" id="PTHR12046">
    <property type="entry name" value="HISTONE ACETYLTRANSFERASE TYPE B CATALYTIC SUBUNIT"/>
    <property type="match status" value="1"/>
</dbReference>
<organism evidence="1 2">
    <name type="scientific">Camellia sinensis var. sinensis</name>
    <name type="common">China tea</name>
    <dbReference type="NCBI Taxonomy" id="542762"/>
    <lineage>
        <taxon>Eukaryota</taxon>
        <taxon>Viridiplantae</taxon>
        <taxon>Streptophyta</taxon>
        <taxon>Embryophyta</taxon>
        <taxon>Tracheophyta</taxon>
        <taxon>Spermatophyta</taxon>
        <taxon>Magnoliopsida</taxon>
        <taxon>eudicotyledons</taxon>
        <taxon>Gunneridae</taxon>
        <taxon>Pentapetalae</taxon>
        <taxon>asterids</taxon>
        <taxon>Ericales</taxon>
        <taxon>Theaceae</taxon>
        <taxon>Camellia</taxon>
    </lineage>
</organism>
<proteinExistence type="predicted"/>
<dbReference type="SUPFAM" id="SSF55729">
    <property type="entry name" value="Acyl-CoA N-acyltransferases (Nat)"/>
    <property type="match status" value="1"/>
</dbReference>
<dbReference type="Proteomes" id="UP000306102">
    <property type="component" value="Unassembled WGS sequence"/>
</dbReference>
<reference evidence="1 2" key="1">
    <citation type="journal article" date="2018" name="Proc. Natl. Acad. Sci. U.S.A.">
        <title>Draft genome sequence of Camellia sinensis var. sinensis provides insights into the evolution of the tea genome and tea quality.</title>
        <authorList>
            <person name="Wei C."/>
            <person name="Yang H."/>
            <person name="Wang S."/>
            <person name="Zhao J."/>
            <person name="Liu C."/>
            <person name="Gao L."/>
            <person name="Xia E."/>
            <person name="Lu Y."/>
            <person name="Tai Y."/>
            <person name="She G."/>
            <person name="Sun J."/>
            <person name="Cao H."/>
            <person name="Tong W."/>
            <person name="Gao Q."/>
            <person name="Li Y."/>
            <person name="Deng W."/>
            <person name="Jiang X."/>
            <person name="Wang W."/>
            <person name="Chen Q."/>
            <person name="Zhang S."/>
            <person name="Li H."/>
            <person name="Wu J."/>
            <person name="Wang P."/>
            <person name="Li P."/>
            <person name="Shi C."/>
            <person name="Zheng F."/>
            <person name="Jian J."/>
            <person name="Huang B."/>
            <person name="Shan D."/>
            <person name="Shi M."/>
            <person name="Fang C."/>
            <person name="Yue Y."/>
            <person name="Li F."/>
            <person name="Li D."/>
            <person name="Wei S."/>
            <person name="Han B."/>
            <person name="Jiang C."/>
            <person name="Yin Y."/>
            <person name="Xia T."/>
            <person name="Zhang Z."/>
            <person name="Bennetzen J.L."/>
            <person name="Zhao S."/>
            <person name="Wan X."/>
        </authorList>
    </citation>
    <scope>NUCLEOTIDE SEQUENCE [LARGE SCALE GENOMIC DNA]</scope>
    <source>
        <strain evidence="2">cv. Shuchazao</strain>
        <tissue evidence="1">Leaf</tissue>
    </source>
</reference>
<protein>
    <recommendedName>
        <fullName evidence="3">N-acetyltransferase domain-containing protein</fullName>
    </recommendedName>
</protein>
<dbReference type="GO" id="GO:0005634">
    <property type="term" value="C:nucleus"/>
    <property type="evidence" value="ECO:0007669"/>
    <property type="project" value="InterPro"/>
</dbReference>
<dbReference type="STRING" id="542762.A0A4S4DCE9"/>
<evidence type="ECO:0000313" key="1">
    <source>
        <dbReference type="EMBL" id="THG00290.1"/>
    </source>
</evidence>
<dbReference type="AlphaFoldDB" id="A0A4S4DCE9"/>
<dbReference type="GO" id="GO:0004402">
    <property type="term" value="F:histone acetyltransferase activity"/>
    <property type="evidence" value="ECO:0007669"/>
    <property type="project" value="InterPro"/>
</dbReference>
<dbReference type="GO" id="GO:0031509">
    <property type="term" value="P:subtelomeric heterochromatin formation"/>
    <property type="evidence" value="ECO:0007669"/>
    <property type="project" value="InterPro"/>
</dbReference>
<dbReference type="CDD" id="cd04301">
    <property type="entry name" value="NAT_SF"/>
    <property type="match status" value="1"/>
</dbReference>